<evidence type="ECO:0000313" key="3">
    <source>
        <dbReference type="Proteomes" id="UP001156882"/>
    </source>
</evidence>
<dbReference type="InterPro" id="IPR036390">
    <property type="entry name" value="WH_DNA-bd_sf"/>
</dbReference>
<dbReference type="NCBIfam" id="NF033788">
    <property type="entry name" value="HTH_metalloreg"/>
    <property type="match status" value="1"/>
</dbReference>
<name>A0ABQ6CGW1_9HYPH</name>
<reference evidence="3" key="1">
    <citation type="journal article" date="2019" name="Int. J. Syst. Evol. Microbiol.">
        <title>The Global Catalogue of Microorganisms (GCM) 10K type strain sequencing project: providing services to taxonomists for standard genome sequencing and annotation.</title>
        <authorList>
            <consortium name="The Broad Institute Genomics Platform"/>
            <consortium name="The Broad Institute Genome Sequencing Center for Infectious Disease"/>
            <person name="Wu L."/>
            <person name="Ma J."/>
        </authorList>
    </citation>
    <scope>NUCLEOTIDE SEQUENCE [LARGE SCALE GENOMIC DNA]</scope>
    <source>
        <strain evidence="3">NBRC 101365</strain>
    </source>
</reference>
<proteinExistence type="predicted"/>
<evidence type="ECO:0000259" key="1">
    <source>
        <dbReference type="PROSITE" id="PS50987"/>
    </source>
</evidence>
<dbReference type="PRINTS" id="PR00778">
    <property type="entry name" value="HTHARSR"/>
</dbReference>
<dbReference type="EMBL" id="BSPC01000018">
    <property type="protein sequence ID" value="GLS19140.1"/>
    <property type="molecule type" value="Genomic_DNA"/>
</dbReference>
<dbReference type="CDD" id="cd00090">
    <property type="entry name" value="HTH_ARSR"/>
    <property type="match status" value="1"/>
</dbReference>
<dbReference type="PANTHER" id="PTHR38600:SF1">
    <property type="entry name" value="TRANSCRIPTIONAL REGULATORY PROTEIN"/>
    <property type="match status" value="1"/>
</dbReference>
<dbReference type="InterPro" id="IPR011991">
    <property type="entry name" value="ArsR-like_HTH"/>
</dbReference>
<gene>
    <name evidence="2" type="ORF">GCM10007874_21570</name>
</gene>
<feature type="domain" description="HTH arsR-type" evidence="1">
    <location>
        <begin position="1"/>
        <end position="94"/>
    </location>
</feature>
<dbReference type="Proteomes" id="UP001156882">
    <property type="component" value="Unassembled WGS sequence"/>
</dbReference>
<dbReference type="InterPro" id="IPR036388">
    <property type="entry name" value="WH-like_DNA-bd_sf"/>
</dbReference>
<keyword evidence="3" id="KW-1185">Reference proteome</keyword>
<dbReference type="PANTHER" id="PTHR38600">
    <property type="entry name" value="TRANSCRIPTIONAL REGULATORY PROTEIN"/>
    <property type="match status" value="1"/>
</dbReference>
<sequence length="106" mass="11807">MTTPPPSLDLMFQALSDPTRRLIVERLSLGPASVRDLARPITMSLPSVLQHLQVLEASGLVQTRKVGRVRLCTLQPIALQVIECWVNARSARQEELEEPEPPVSKE</sequence>
<dbReference type="Gene3D" id="1.10.10.10">
    <property type="entry name" value="Winged helix-like DNA-binding domain superfamily/Winged helix DNA-binding domain"/>
    <property type="match status" value="1"/>
</dbReference>
<dbReference type="RefSeq" id="WP_284312014.1">
    <property type="nucleotide sequence ID" value="NZ_BSPC01000018.1"/>
</dbReference>
<dbReference type="Pfam" id="PF01022">
    <property type="entry name" value="HTH_5"/>
    <property type="match status" value="1"/>
</dbReference>
<dbReference type="PROSITE" id="PS50987">
    <property type="entry name" value="HTH_ARSR_2"/>
    <property type="match status" value="1"/>
</dbReference>
<evidence type="ECO:0000313" key="2">
    <source>
        <dbReference type="EMBL" id="GLS19140.1"/>
    </source>
</evidence>
<dbReference type="SUPFAM" id="SSF46785">
    <property type="entry name" value="Winged helix' DNA-binding domain"/>
    <property type="match status" value="1"/>
</dbReference>
<comment type="caution">
    <text evidence="2">The sequence shown here is derived from an EMBL/GenBank/DDBJ whole genome shotgun (WGS) entry which is preliminary data.</text>
</comment>
<dbReference type="SMART" id="SM00418">
    <property type="entry name" value="HTH_ARSR"/>
    <property type="match status" value="1"/>
</dbReference>
<protein>
    <submittedName>
        <fullName evidence="2">Transcriptional regulator</fullName>
    </submittedName>
</protein>
<organism evidence="2 3">
    <name type="scientific">Labrys miyagiensis</name>
    <dbReference type="NCBI Taxonomy" id="346912"/>
    <lineage>
        <taxon>Bacteria</taxon>
        <taxon>Pseudomonadati</taxon>
        <taxon>Pseudomonadota</taxon>
        <taxon>Alphaproteobacteria</taxon>
        <taxon>Hyphomicrobiales</taxon>
        <taxon>Xanthobacteraceae</taxon>
        <taxon>Labrys</taxon>
    </lineage>
</organism>
<dbReference type="InterPro" id="IPR001845">
    <property type="entry name" value="HTH_ArsR_DNA-bd_dom"/>
</dbReference>
<accession>A0ABQ6CGW1</accession>